<comment type="caution">
    <text evidence="2">The sequence shown here is derived from an EMBL/GenBank/DDBJ whole genome shotgun (WGS) entry which is preliminary data.</text>
</comment>
<dbReference type="PROSITE" id="PS50943">
    <property type="entry name" value="HTH_CROC1"/>
    <property type="match status" value="1"/>
</dbReference>
<dbReference type="RefSeq" id="WP_066271550.1">
    <property type="nucleotide sequence ID" value="NZ_JARMAB010000042.1"/>
</dbReference>
<reference evidence="2 3" key="1">
    <citation type="submission" date="2023-03" db="EMBL/GenBank/DDBJ databases">
        <title>Bacillus Genome Sequencing.</title>
        <authorList>
            <person name="Dunlap C."/>
        </authorList>
    </citation>
    <scope>NUCLEOTIDE SEQUENCE [LARGE SCALE GENOMIC DNA]</scope>
    <source>
        <strain evidence="2 3">B-23453</strain>
    </source>
</reference>
<dbReference type="EMBL" id="JARMAB010000042">
    <property type="protein sequence ID" value="MED1205876.1"/>
    <property type="molecule type" value="Genomic_DNA"/>
</dbReference>
<evidence type="ECO:0000313" key="3">
    <source>
        <dbReference type="Proteomes" id="UP001341444"/>
    </source>
</evidence>
<proteinExistence type="predicted"/>
<organism evidence="2 3">
    <name type="scientific">Heyndrickxia acidicola</name>
    <dbReference type="NCBI Taxonomy" id="209389"/>
    <lineage>
        <taxon>Bacteria</taxon>
        <taxon>Bacillati</taxon>
        <taxon>Bacillota</taxon>
        <taxon>Bacilli</taxon>
        <taxon>Bacillales</taxon>
        <taxon>Bacillaceae</taxon>
        <taxon>Heyndrickxia</taxon>
    </lineage>
</organism>
<dbReference type="InterPro" id="IPR001387">
    <property type="entry name" value="Cro/C1-type_HTH"/>
</dbReference>
<protein>
    <submittedName>
        <fullName evidence="2">Helix-turn-helix transcriptional regulator</fullName>
    </submittedName>
</protein>
<name>A0ABU6MMH3_9BACI</name>
<sequence>MFGLGKKRSKLGKWLDKRGISQTWLSKESGVNRNTINELTSGDSDRAPTIRTVQKVLKALRKIDPGVKSDDFFDL</sequence>
<dbReference type="SUPFAM" id="SSF47413">
    <property type="entry name" value="lambda repressor-like DNA-binding domains"/>
    <property type="match status" value="1"/>
</dbReference>
<evidence type="ECO:0000259" key="1">
    <source>
        <dbReference type="PROSITE" id="PS50943"/>
    </source>
</evidence>
<dbReference type="Gene3D" id="1.10.260.40">
    <property type="entry name" value="lambda repressor-like DNA-binding domains"/>
    <property type="match status" value="1"/>
</dbReference>
<gene>
    <name evidence="2" type="ORF">P4T90_22845</name>
</gene>
<dbReference type="CDD" id="cd00093">
    <property type="entry name" value="HTH_XRE"/>
    <property type="match status" value="1"/>
</dbReference>
<accession>A0ABU6MMH3</accession>
<evidence type="ECO:0000313" key="2">
    <source>
        <dbReference type="EMBL" id="MED1205876.1"/>
    </source>
</evidence>
<dbReference type="Pfam" id="PF01381">
    <property type="entry name" value="HTH_3"/>
    <property type="match status" value="1"/>
</dbReference>
<dbReference type="InterPro" id="IPR010982">
    <property type="entry name" value="Lambda_DNA-bd_dom_sf"/>
</dbReference>
<keyword evidence="3" id="KW-1185">Reference proteome</keyword>
<feature type="domain" description="HTH cro/C1-type" evidence="1">
    <location>
        <begin position="17"/>
        <end position="72"/>
    </location>
</feature>
<dbReference type="SMART" id="SM00530">
    <property type="entry name" value="HTH_XRE"/>
    <property type="match status" value="1"/>
</dbReference>
<dbReference type="Proteomes" id="UP001341444">
    <property type="component" value="Unassembled WGS sequence"/>
</dbReference>